<dbReference type="PROSITE" id="PS00018">
    <property type="entry name" value="EF_HAND_1"/>
    <property type="match status" value="1"/>
</dbReference>
<evidence type="ECO:0000256" key="1">
    <source>
        <dbReference type="ARBA" id="ARBA00022723"/>
    </source>
</evidence>
<feature type="signal peptide" evidence="4">
    <location>
        <begin position="1"/>
        <end position="30"/>
    </location>
</feature>
<name>A0ABT0AD98_9SPHN</name>
<keyword evidence="7" id="KW-1185">Reference proteome</keyword>
<sequence>MTPTFKTTRFKTIALGLTAASLALGGAAYAQGDAPRGPRHAMMDADKDGIVTRAEAQAAAEAMFARMDVNKDGKIDAADREARQTARRTAMFEKLDTNGDGSISKDEFMSAERGHRGPRGERADGEGRHGKHGTHHMRRGHHGARHGGGMMMRMADTNKDGAITREEAVAAALTHFDMVDADKDGQITPEERKAAHEKMRAQFKARKAEGSAK</sequence>
<gene>
    <name evidence="6" type="ORF">MTR65_10635</name>
</gene>
<dbReference type="Gene3D" id="1.10.238.10">
    <property type="entry name" value="EF-hand"/>
    <property type="match status" value="2"/>
</dbReference>
<dbReference type="Pfam" id="PF13202">
    <property type="entry name" value="EF-hand_5"/>
    <property type="match status" value="2"/>
</dbReference>
<organism evidence="6 7">
    <name type="scientific">Novosphingobium mangrovi</name>
    <name type="common">ex Hu et al. 2023</name>
    <dbReference type="NCBI Taxonomy" id="2930094"/>
    <lineage>
        <taxon>Bacteria</taxon>
        <taxon>Pseudomonadati</taxon>
        <taxon>Pseudomonadota</taxon>
        <taxon>Alphaproteobacteria</taxon>
        <taxon>Sphingomonadales</taxon>
        <taxon>Sphingomonadaceae</taxon>
        <taxon>Novosphingobium</taxon>
    </lineage>
</organism>
<keyword evidence="1" id="KW-0479">Metal-binding</keyword>
<comment type="caution">
    <text evidence="6">The sequence shown here is derived from an EMBL/GenBank/DDBJ whole genome shotgun (WGS) entry which is preliminary data.</text>
</comment>
<feature type="compositionally biased region" description="Basic and acidic residues" evidence="3">
    <location>
        <begin position="110"/>
        <end position="128"/>
    </location>
</feature>
<evidence type="ECO:0000256" key="3">
    <source>
        <dbReference type="SAM" id="MobiDB-lite"/>
    </source>
</evidence>
<dbReference type="PANTHER" id="PTHR10827">
    <property type="entry name" value="RETICULOCALBIN"/>
    <property type="match status" value="1"/>
</dbReference>
<evidence type="ECO:0000313" key="6">
    <source>
        <dbReference type="EMBL" id="MCJ1961139.1"/>
    </source>
</evidence>
<keyword evidence="4" id="KW-0732">Signal</keyword>
<proteinExistence type="predicted"/>
<feature type="compositionally biased region" description="Basic residues" evidence="3">
    <location>
        <begin position="129"/>
        <end position="145"/>
    </location>
</feature>
<reference evidence="6" key="1">
    <citation type="submission" date="2022-03" db="EMBL/GenBank/DDBJ databases">
        <title>Identification of a novel bacterium isolated from mangrove sediments.</title>
        <authorList>
            <person name="Pan X."/>
        </authorList>
    </citation>
    <scope>NUCLEOTIDE SEQUENCE</scope>
    <source>
        <strain evidence="6">B2637</strain>
    </source>
</reference>
<feature type="region of interest" description="Disordered" evidence="3">
    <location>
        <begin position="110"/>
        <end position="149"/>
    </location>
</feature>
<dbReference type="InterPro" id="IPR002048">
    <property type="entry name" value="EF_hand_dom"/>
</dbReference>
<feature type="chain" id="PRO_5046505704" evidence="4">
    <location>
        <begin position="31"/>
        <end position="213"/>
    </location>
</feature>
<keyword evidence="2" id="KW-0677">Repeat</keyword>
<accession>A0ABT0AD98</accession>
<dbReference type="EMBL" id="JALHAT010000016">
    <property type="protein sequence ID" value="MCJ1961139.1"/>
    <property type="molecule type" value="Genomic_DNA"/>
</dbReference>
<protein>
    <submittedName>
        <fullName evidence="6">EF-hand domain-containing protein</fullName>
    </submittedName>
</protein>
<dbReference type="Pfam" id="PF13499">
    <property type="entry name" value="EF-hand_7"/>
    <property type="match status" value="1"/>
</dbReference>
<dbReference type="RefSeq" id="WP_243799947.1">
    <property type="nucleotide sequence ID" value="NZ_JALHAT010000016.1"/>
</dbReference>
<evidence type="ECO:0000256" key="4">
    <source>
        <dbReference type="SAM" id="SignalP"/>
    </source>
</evidence>
<dbReference type="PANTHER" id="PTHR10827:SF98">
    <property type="entry name" value="45 KDA CALCIUM-BINDING PROTEIN"/>
    <property type="match status" value="1"/>
</dbReference>
<evidence type="ECO:0000256" key="2">
    <source>
        <dbReference type="ARBA" id="ARBA00022737"/>
    </source>
</evidence>
<feature type="domain" description="EF-hand" evidence="5">
    <location>
        <begin position="83"/>
        <end position="118"/>
    </location>
</feature>
<feature type="domain" description="EF-hand" evidence="5">
    <location>
        <begin position="167"/>
        <end position="202"/>
    </location>
</feature>
<dbReference type="InterPro" id="IPR018247">
    <property type="entry name" value="EF_Hand_1_Ca_BS"/>
</dbReference>
<dbReference type="PROSITE" id="PS50222">
    <property type="entry name" value="EF_HAND_2"/>
    <property type="match status" value="2"/>
</dbReference>
<dbReference type="SUPFAM" id="SSF47473">
    <property type="entry name" value="EF-hand"/>
    <property type="match status" value="1"/>
</dbReference>
<evidence type="ECO:0000259" key="5">
    <source>
        <dbReference type="PROSITE" id="PS50222"/>
    </source>
</evidence>
<evidence type="ECO:0000313" key="7">
    <source>
        <dbReference type="Proteomes" id="UP001162802"/>
    </source>
</evidence>
<dbReference type="SMART" id="SM00054">
    <property type="entry name" value="EFh"/>
    <property type="match status" value="4"/>
</dbReference>
<dbReference type="InterPro" id="IPR011992">
    <property type="entry name" value="EF-hand-dom_pair"/>
</dbReference>
<dbReference type="Proteomes" id="UP001162802">
    <property type="component" value="Unassembled WGS sequence"/>
</dbReference>